<feature type="region of interest" description="Disordered" evidence="5">
    <location>
        <begin position="128"/>
        <end position="165"/>
    </location>
</feature>
<evidence type="ECO:0000256" key="3">
    <source>
        <dbReference type="ARBA" id="ARBA00022989"/>
    </source>
</evidence>
<dbReference type="RefSeq" id="WP_165302878.1">
    <property type="nucleotide sequence ID" value="NZ_JAAKZZ010000657.1"/>
</dbReference>
<protein>
    <submittedName>
        <fullName evidence="7">MscL family protein</fullName>
    </submittedName>
</protein>
<sequence>MRGNVVELAVAVVVGTAFSKIVDAIVKGFINPLVGAIGTQDLDQYRSCLKGPCRIDSSGEVTEGVAVSWGPVLSATLTFVITAAVVYFLMILPMNRYKERQAAKAGPVETPPTEVELLGEIRDALVAQRDGANGSGPTAAAAAATPVAPVAPVTPPRDGGSGAPG</sequence>
<dbReference type="Proteomes" id="UP000477722">
    <property type="component" value="Unassembled WGS sequence"/>
</dbReference>
<evidence type="ECO:0000256" key="6">
    <source>
        <dbReference type="SAM" id="Phobius"/>
    </source>
</evidence>
<reference evidence="7 8" key="1">
    <citation type="submission" date="2020-02" db="EMBL/GenBank/DDBJ databases">
        <title>Whole-genome analyses of novel actinobacteria.</title>
        <authorList>
            <person name="Sahin N."/>
            <person name="Tatar D."/>
        </authorList>
    </citation>
    <scope>NUCLEOTIDE SEQUENCE [LARGE SCALE GENOMIC DNA]</scope>
    <source>
        <strain evidence="7 8">SB3404</strain>
    </source>
</reference>
<dbReference type="PANTHER" id="PTHR30266">
    <property type="entry name" value="MECHANOSENSITIVE CHANNEL MSCL"/>
    <property type="match status" value="1"/>
</dbReference>
<dbReference type="EMBL" id="JAAKZZ010000657">
    <property type="protein sequence ID" value="NGO73219.1"/>
    <property type="molecule type" value="Genomic_DNA"/>
</dbReference>
<evidence type="ECO:0000256" key="4">
    <source>
        <dbReference type="ARBA" id="ARBA00023136"/>
    </source>
</evidence>
<keyword evidence="8" id="KW-1185">Reference proteome</keyword>
<comment type="subcellular location">
    <subcellularLocation>
        <location evidence="1">Membrane</location>
        <topology evidence="1">Multi-pass membrane protein</topology>
    </subcellularLocation>
</comment>
<evidence type="ECO:0000256" key="5">
    <source>
        <dbReference type="SAM" id="MobiDB-lite"/>
    </source>
</evidence>
<dbReference type="AlphaFoldDB" id="A0A6G4X6Q3"/>
<dbReference type="GO" id="GO:0016020">
    <property type="term" value="C:membrane"/>
    <property type="evidence" value="ECO:0007669"/>
    <property type="project" value="UniProtKB-SubCell"/>
</dbReference>
<proteinExistence type="predicted"/>
<dbReference type="GO" id="GO:0008381">
    <property type="term" value="F:mechanosensitive monoatomic ion channel activity"/>
    <property type="evidence" value="ECO:0007669"/>
    <property type="project" value="TreeGrafter"/>
</dbReference>
<gene>
    <name evidence="7" type="ORF">G5C65_33800</name>
</gene>
<dbReference type="Gene3D" id="1.10.1200.120">
    <property type="entry name" value="Large-conductance mechanosensitive channel, MscL, domain 1"/>
    <property type="match status" value="1"/>
</dbReference>
<feature type="compositionally biased region" description="Low complexity" evidence="5">
    <location>
        <begin position="137"/>
        <end position="151"/>
    </location>
</feature>
<evidence type="ECO:0000256" key="2">
    <source>
        <dbReference type="ARBA" id="ARBA00022692"/>
    </source>
</evidence>
<name>A0A6G4X6Q3_9ACTN</name>
<keyword evidence="4 6" id="KW-0472">Membrane</keyword>
<accession>A0A6G4X6Q3</accession>
<dbReference type="SUPFAM" id="SSF81330">
    <property type="entry name" value="Gated mechanosensitive channel"/>
    <property type="match status" value="1"/>
</dbReference>
<organism evidence="7 8">
    <name type="scientific">Streptomyces boncukensis</name>
    <dbReference type="NCBI Taxonomy" id="2711219"/>
    <lineage>
        <taxon>Bacteria</taxon>
        <taxon>Bacillati</taxon>
        <taxon>Actinomycetota</taxon>
        <taxon>Actinomycetes</taxon>
        <taxon>Kitasatosporales</taxon>
        <taxon>Streptomycetaceae</taxon>
        <taxon>Streptomyces</taxon>
    </lineage>
</organism>
<dbReference type="PANTHER" id="PTHR30266:SF2">
    <property type="entry name" value="LARGE-CONDUCTANCE MECHANOSENSITIVE CHANNEL"/>
    <property type="match status" value="1"/>
</dbReference>
<dbReference type="InterPro" id="IPR036019">
    <property type="entry name" value="MscL_channel"/>
</dbReference>
<dbReference type="Pfam" id="PF01741">
    <property type="entry name" value="MscL"/>
    <property type="match status" value="1"/>
</dbReference>
<evidence type="ECO:0000256" key="1">
    <source>
        <dbReference type="ARBA" id="ARBA00004141"/>
    </source>
</evidence>
<comment type="caution">
    <text evidence="7">The sequence shown here is derived from an EMBL/GenBank/DDBJ whole genome shotgun (WGS) entry which is preliminary data.</text>
</comment>
<dbReference type="InterPro" id="IPR037673">
    <property type="entry name" value="MSC/AndL"/>
</dbReference>
<keyword evidence="3 6" id="KW-1133">Transmembrane helix</keyword>
<keyword evidence="2 6" id="KW-0812">Transmembrane</keyword>
<feature type="transmembrane region" description="Helical" evidence="6">
    <location>
        <begin position="72"/>
        <end position="92"/>
    </location>
</feature>
<evidence type="ECO:0000313" key="8">
    <source>
        <dbReference type="Proteomes" id="UP000477722"/>
    </source>
</evidence>
<evidence type="ECO:0000313" key="7">
    <source>
        <dbReference type="EMBL" id="NGO73219.1"/>
    </source>
</evidence>